<dbReference type="GeneID" id="41988702"/>
<keyword evidence="3" id="KW-1185">Reference proteome</keyword>
<dbReference type="EMBL" id="QGMH01000246">
    <property type="protein sequence ID" value="TVY22632.1"/>
    <property type="molecule type" value="Genomic_DNA"/>
</dbReference>
<dbReference type="PANTHER" id="PTHR24305:SF168">
    <property type="entry name" value="P450, PUTATIVE (EUROFUNG)-RELATED"/>
    <property type="match status" value="1"/>
</dbReference>
<dbReference type="InterPro" id="IPR001128">
    <property type="entry name" value="Cyt_P450"/>
</dbReference>
<organism evidence="2 3">
    <name type="scientific">Lachnellula hyalina</name>
    <dbReference type="NCBI Taxonomy" id="1316788"/>
    <lineage>
        <taxon>Eukaryota</taxon>
        <taxon>Fungi</taxon>
        <taxon>Dikarya</taxon>
        <taxon>Ascomycota</taxon>
        <taxon>Pezizomycotina</taxon>
        <taxon>Leotiomycetes</taxon>
        <taxon>Helotiales</taxon>
        <taxon>Lachnaceae</taxon>
        <taxon>Lachnellula</taxon>
    </lineage>
</organism>
<dbReference type="InterPro" id="IPR036396">
    <property type="entry name" value="Cyt_P450_sf"/>
</dbReference>
<reference evidence="2 3" key="1">
    <citation type="submission" date="2018-05" db="EMBL/GenBank/DDBJ databases">
        <title>Genome sequencing and assembly of the regulated plant pathogen Lachnellula willkommii and related sister species for the development of diagnostic species identification markers.</title>
        <authorList>
            <person name="Giroux E."/>
            <person name="Bilodeau G."/>
        </authorList>
    </citation>
    <scope>NUCLEOTIDE SEQUENCE [LARGE SCALE GENOMIC DNA]</scope>
    <source>
        <strain evidence="2 3">CBS 185.66</strain>
    </source>
</reference>
<dbReference type="PRINTS" id="PR00385">
    <property type="entry name" value="P450"/>
</dbReference>
<keyword evidence="2" id="KW-0560">Oxidoreductase</keyword>
<sequence length="511" mass="58087">MLLESSLPSALVDGQRPVWLLLLAAIIYWQWRSYRQLSHFKGPFWARFTNLWMYQKVSGKTQYRDLYNVILQYGDLARIAPNQLVTGDIDMLHRMSAARSNYTRSQIYAGNTLMPETHNTFSMVDEPAHTKRRAVIAAGYTGKETEELESKVNQQIAQFLNLIRTKYISTDTDVRPLDLARKCGYFTLDTITNLSFSSPWGFLVEDKDLGNWFALVGWQFKIVTTMQSIPWLLNIVTTPWAGRLMAKFQDPSRGAASLVARTTQNVQARFATKNPGEKMDMMGSFIRHGITETEAASEAILAVIAGSDTTASAIRSTLLYILTNPRVYRKLQDEIDATAVPSGSIISDAQSKTLPYLQAVIREGARIVPPTAATFAKVAPKGGDTVNGRFIPGGTQICISILAVLREKQVFGEDVEMFRPERWITDAERFKGMEKNLNMIWGYGRYQCLGKDLAWMELRFISRYVLFFTCLLISLLKNFDFQIINPSHPWKSENYGLWLQKNMFVKATLRR</sequence>
<dbReference type="GO" id="GO:0005506">
    <property type="term" value="F:iron ion binding"/>
    <property type="evidence" value="ECO:0007669"/>
    <property type="project" value="InterPro"/>
</dbReference>
<dbReference type="GO" id="GO:0016705">
    <property type="term" value="F:oxidoreductase activity, acting on paired donors, with incorporation or reduction of molecular oxygen"/>
    <property type="evidence" value="ECO:0007669"/>
    <property type="project" value="InterPro"/>
</dbReference>
<evidence type="ECO:0000256" key="1">
    <source>
        <dbReference type="PIRSR" id="PIRSR602401-1"/>
    </source>
</evidence>
<dbReference type="Proteomes" id="UP000431533">
    <property type="component" value="Unassembled WGS sequence"/>
</dbReference>
<dbReference type="AlphaFoldDB" id="A0A8H8TUU4"/>
<name>A0A8H8TUU4_9HELO</name>
<comment type="caution">
    <text evidence="2">The sequence shown here is derived from an EMBL/GenBank/DDBJ whole genome shotgun (WGS) entry which is preliminary data.</text>
</comment>
<accession>A0A8H8TUU4</accession>
<proteinExistence type="predicted"/>
<keyword evidence="2" id="KW-0503">Monooxygenase</keyword>
<dbReference type="PRINTS" id="PR00463">
    <property type="entry name" value="EP450I"/>
</dbReference>
<evidence type="ECO:0000313" key="2">
    <source>
        <dbReference type="EMBL" id="TVY22632.1"/>
    </source>
</evidence>
<dbReference type="CDD" id="cd11060">
    <property type="entry name" value="CYP57A1-like"/>
    <property type="match status" value="1"/>
</dbReference>
<dbReference type="GO" id="GO:0020037">
    <property type="term" value="F:heme binding"/>
    <property type="evidence" value="ECO:0007669"/>
    <property type="project" value="InterPro"/>
</dbReference>
<keyword evidence="1" id="KW-0408">Iron</keyword>
<dbReference type="Pfam" id="PF00067">
    <property type="entry name" value="p450"/>
    <property type="match status" value="1"/>
</dbReference>
<dbReference type="PANTHER" id="PTHR24305">
    <property type="entry name" value="CYTOCHROME P450"/>
    <property type="match status" value="1"/>
</dbReference>
<dbReference type="InterPro" id="IPR050121">
    <property type="entry name" value="Cytochrome_P450_monoxygenase"/>
</dbReference>
<comment type="cofactor">
    <cofactor evidence="1">
        <name>heme</name>
        <dbReference type="ChEBI" id="CHEBI:30413"/>
    </cofactor>
</comment>
<keyword evidence="1" id="KW-0349">Heme</keyword>
<evidence type="ECO:0000313" key="3">
    <source>
        <dbReference type="Proteomes" id="UP000431533"/>
    </source>
</evidence>
<dbReference type="OrthoDB" id="1470350at2759"/>
<dbReference type="RefSeq" id="XP_031001420.1">
    <property type="nucleotide sequence ID" value="XM_031153424.1"/>
</dbReference>
<keyword evidence="1" id="KW-0479">Metal-binding</keyword>
<dbReference type="GO" id="GO:0004497">
    <property type="term" value="F:monooxygenase activity"/>
    <property type="evidence" value="ECO:0007669"/>
    <property type="project" value="UniProtKB-KW"/>
</dbReference>
<dbReference type="InterPro" id="IPR002401">
    <property type="entry name" value="Cyt_P450_E_grp-I"/>
</dbReference>
<dbReference type="SUPFAM" id="SSF48264">
    <property type="entry name" value="Cytochrome P450"/>
    <property type="match status" value="1"/>
</dbReference>
<protein>
    <submittedName>
        <fullName evidence="2">Cytochrome P450 monooxygenase</fullName>
    </submittedName>
</protein>
<dbReference type="Gene3D" id="1.10.630.10">
    <property type="entry name" value="Cytochrome P450"/>
    <property type="match status" value="1"/>
</dbReference>
<feature type="binding site" description="axial binding residue" evidence="1">
    <location>
        <position position="448"/>
    </location>
    <ligand>
        <name>heme</name>
        <dbReference type="ChEBI" id="CHEBI:30413"/>
    </ligand>
    <ligandPart>
        <name>Fe</name>
        <dbReference type="ChEBI" id="CHEBI:18248"/>
    </ligandPart>
</feature>
<gene>
    <name evidence="2" type="primary">tropD</name>
    <name evidence="2" type="ORF">LHYA1_G008504</name>
</gene>